<dbReference type="Proteomes" id="UP000545386">
    <property type="component" value="Unassembled WGS sequence"/>
</dbReference>
<evidence type="ECO:0000313" key="2">
    <source>
        <dbReference type="EMBL" id="MBC2770126.1"/>
    </source>
</evidence>
<dbReference type="RefSeq" id="WP_185779822.1">
    <property type="nucleotide sequence ID" value="NZ_JACJUU010000006.1"/>
</dbReference>
<evidence type="ECO:0000256" key="1">
    <source>
        <dbReference type="SAM" id="Phobius"/>
    </source>
</evidence>
<gene>
    <name evidence="2" type="ORF">GTU67_09410</name>
</gene>
<proteinExistence type="predicted"/>
<evidence type="ECO:0000313" key="3">
    <source>
        <dbReference type="Proteomes" id="UP000545386"/>
    </source>
</evidence>
<comment type="caution">
    <text evidence="2">The sequence shown here is derived from an EMBL/GenBank/DDBJ whole genome shotgun (WGS) entry which is preliminary data.</text>
</comment>
<accession>A0A842HPJ2</accession>
<reference evidence="2 3" key="1">
    <citation type="submission" date="2020-08" db="EMBL/GenBank/DDBJ databases">
        <title>Paraeoetvoesia sp. YC-7-48 draft genome sequence.</title>
        <authorList>
            <person name="Yao L."/>
        </authorList>
    </citation>
    <scope>NUCLEOTIDE SEQUENCE [LARGE SCALE GENOMIC DNA]</scope>
    <source>
        <strain evidence="3">YC-7-48</strain>
    </source>
</reference>
<name>A0A842HPJ2_9BURK</name>
<keyword evidence="1" id="KW-0812">Transmembrane</keyword>
<organism evidence="2 3">
    <name type="scientific">Pusillimonas minor</name>
    <dbReference type="NCBI Taxonomy" id="2697024"/>
    <lineage>
        <taxon>Bacteria</taxon>
        <taxon>Pseudomonadati</taxon>
        <taxon>Pseudomonadota</taxon>
        <taxon>Betaproteobacteria</taxon>
        <taxon>Burkholderiales</taxon>
        <taxon>Alcaligenaceae</taxon>
        <taxon>Pusillimonas</taxon>
    </lineage>
</organism>
<protein>
    <submittedName>
        <fullName evidence="2">Uncharacterized protein</fullName>
    </submittedName>
</protein>
<keyword evidence="1" id="KW-0472">Membrane</keyword>
<dbReference type="AlphaFoldDB" id="A0A842HPJ2"/>
<feature type="transmembrane region" description="Helical" evidence="1">
    <location>
        <begin position="6"/>
        <end position="26"/>
    </location>
</feature>
<sequence>MWADFIAMLAIAALAACIVFIIGRFMRRSGRQLQRWVMPAAIGASVIAYAVWNEYTWFSRLESALPNHIVVVGTGERSAPWAPWTYLAPVTVRFVAVDTQAIARSESRPELARTELYLIERWQPTRTVAVALDCKQQLRADLGGAANLSPDGTLTGAQWQPANDDTALLRAVCRP</sequence>
<feature type="transmembrane region" description="Helical" evidence="1">
    <location>
        <begin position="33"/>
        <end position="52"/>
    </location>
</feature>
<dbReference type="EMBL" id="JACJUU010000006">
    <property type="protein sequence ID" value="MBC2770126.1"/>
    <property type="molecule type" value="Genomic_DNA"/>
</dbReference>
<keyword evidence="1" id="KW-1133">Transmembrane helix</keyword>
<keyword evidence="3" id="KW-1185">Reference proteome</keyword>